<dbReference type="OrthoDB" id="8240669at2"/>
<dbReference type="AlphaFoldDB" id="A0A1M7U6U0"/>
<protein>
    <submittedName>
        <fullName evidence="1">Uncharacterized protein</fullName>
    </submittedName>
</protein>
<dbReference type="RefSeq" id="WP_072819864.1">
    <property type="nucleotide sequence ID" value="NZ_LT670849.1"/>
</dbReference>
<evidence type="ECO:0000313" key="1">
    <source>
        <dbReference type="EMBL" id="SHN78607.1"/>
    </source>
</evidence>
<dbReference type="EMBL" id="LT670849">
    <property type="protein sequence ID" value="SHN78607.1"/>
    <property type="molecule type" value="Genomic_DNA"/>
</dbReference>
<proteinExistence type="predicted"/>
<dbReference type="Proteomes" id="UP000184096">
    <property type="component" value="Chromosome I"/>
</dbReference>
<keyword evidence="2" id="KW-1185">Reference proteome</keyword>
<evidence type="ECO:0000313" key="2">
    <source>
        <dbReference type="Proteomes" id="UP000184096"/>
    </source>
</evidence>
<reference evidence="2" key="1">
    <citation type="submission" date="2016-11" db="EMBL/GenBank/DDBJ databases">
        <authorList>
            <person name="Varghese N."/>
            <person name="Submissions S."/>
        </authorList>
    </citation>
    <scope>NUCLEOTIDE SEQUENCE [LARGE SCALE GENOMIC DNA]</scope>
    <source>
        <strain evidence="2">GAS401</strain>
    </source>
</reference>
<gene>
    <name evidence="1" type="ORF">SAMN05444170_3719</name>
</gene>
<accession>A0A1M7U6U0</accession>
<organism evidence="1 2">
    <name type="scientific">Bradyrhizobium erythrophlei</name>
    <dbReference type="NCBI Taxonomy" id="1437360"/>
    <lineage>
        <taxon>Bacteria</taxon>
        <taxon>Pseudomonadati</taxon>
        <taxon>Pseudomonadota</taxon>
        <taxon>Alphaproteobacteria</taxon>
        <taxon>Hyphomicrobiales</taxon>
        <taxon>Nitrobacteraceae</taxon>
        <taxon>Bradyrhizobium</taxon>
    </lineage>
</organism>
<name>A0A1M7U6U0_9BRAD</name>
<sequence>MIDEKLARLRTHRNNISRYRRLLNTRLTDFEREFIEKRLSEERSAMERLAASTFPLTFQMPVREVYATPTAEAVT</sequence>